<dbReference type="InterPro" id="IPR028098">
    <property type="entry name" value="Glyco_trans_4-like_N"/>
</dbReference>
<accession>A0A1G1VSS8</accession>
<organism evidence="3 4">
    <name type="scientific">Candidatus Chisholmbacteria bacterium RIFCSPHIGHO2_01_FULL_52_32</name>
    <dbReference type="NCBI Taxonomy" id="1797591"/>
    <lineage>
        <taxon>Bacteria</taxon>
        <taxon>Candidatus Chisholmiibacteriota</taxon>
    </lineage>
</organism>
<feature type="domain" description="Glycosyltransferase subfamily 4-like N-terminal" evidence="2">
    <location>
        <begin position="16"/>
        <end position="208"/>
    </location>
</feature>
<sequence>MKILMLTPYLPYPLLSGGQIRTYNLLKNLKDKHEIHLFALIKEEAEKEYILELKKFCKTVNVFKRSKHPFTPRNVFLAAVTPYPFLVTRNLPIRAKAVLTEVLEKGNFDLIHAETFYVMPNIPKTSVPTLLVEQTIEYLVYQDFVRQFRIAAVKPFLMFDVYKIKQWEKYYWSKADHLATMSKEDKEFILQFTRNAKIDVVANGVDAEFFEAVERKPLTSPVVLFVGQFKWLPNRDAVHFIHEDIWPKIKAAIPKCRLWIVGRHPTPEIKSLTKDPDIVVDEGIKDIREAYAGASVLLAPIRSGRGTKYKILEAMASGTPVVATRLGIEGIRAEDNKEVFIADTAKELADKTIEVLQSPRRAEHVARKAKLLITNNYNWKKISAKLDRIYRLLGKHA</sequence>
<dbReference type="Proteomes" id="UP000179233">
    <property type="component" value="Unassembled WGS sequence"/>
</dbReference>
<name>A0A1G1VSS8_9BACT</name>
<protein>
    <recommendedName>
        <fullName evidence="2">Glycosyltransferase subfamily 4-like N-terminal domain-containing protein</fullName>
    </recommendedName>
</protein>
<evidence type="ECO:0000259" key="2">
    <source>
        <dbReference type="Pfam" id="PF13439"/>
    </source>
</evidence>
<keyword evidence="1" id="KW-0808">Transferase</keyword>
<evidence type="ECO:0000313" key="3">
    <source>
        <dbReference type="EMBL" id="OGY18463.1"/>
    </source>
</evidence>
<dbReference type="AlphaFoldDB" id="A0A1G1VSS8"/>
<evidence type="ECO:0000256" key="1">
    <source>
        <dbReference type="ARBA" id="ARBA00022679"/>
    </source>
</evidence>
<dbReference type="SUPFAM" id="SSF53756">
    <property type="entry name" value="UDP-Glycosyltransferase/glycogen phosphorylase"/>
    <property type="match status" value="1"/>
</dbReference>
<dbReference type="PANTHER" id="PTHR46401">
    <property type="entry name" value="GLYCOSYLTRANSFERASE WBBK-RELATED"/>
    <property type="match status" value="1"/>
</dbReference>
<dbReference type="CDD" id="cd03801">
    <property type="entry name" value="GT4_PimA-like"/>
    <property type="match status" value="1"/>
</dbReference>
<dbReference type="Gene3D" id="3.40.50.2000">
    <property type="entry name" value="Glycogen Phosphorylase B"/>
    <property type="match status" value="2"/>
</dbReference>
<dbReference type="Pfam" id="PF13692">
    <property type="entry name" value="Glyco_trans_1_4"/>
    <property type="match status" value="1"/>
</dbReference>
<dbReference type="PANTHER" id="PTHR46401:SF2">
    <property type="entry name" value="GLYCOSYLTRANSFERASE WBBK-RELATED"/>
    <property type="match status" value="1"/>
</dbReference>
<dbReference type="GO" id="GO:0016757">
    <property type="term" value="F:glycosyltransferase activity"/>
    <property type="evidence" value="ECO:0007669"/>
    <property type="project" value="TreeGrafter"/>
</dbReference>
<evidence type="ECO:0000313" key="4">
    <source>
        <dbReference type="Proteomes" id="UP000179233"/>
    </source>
</evidence>
<proteinExistence type="predicted"/>
<dbReference type="GO" id="GO:0009103">
    <property type="term" value="P:lipopolysaccharide biosynthetic process"/>
    <property type="evidence" value="ECO:0007669"/>
    <property type="project" value="TreeGrafter"/>
</dbReference>
<reference evidence="3 4" key="1">
    <citation type="journal article" date="2016" name="Nat. Commun.">
        <title>Thousands of microbial genomes shed light on interconnected biogeochemical processes in an aquifer system.</title>
        <authorList>
            <person name="Anantharaman K."/>
            <person name="Brown C.T."/>
            <person name="Hug L.A."/>
            <person name="Sharon I."/>
            <person name="Castelle C.J."/>
            <person name="Probst A.J."/>
            <person name="Thomas B.C."/>
            <person name="Singh A."/>
            <person name="Wilkins M.J."/>
            <person name="Karaoz U."/>
            <person name="Brodie E.L."/>
            <person name="Williams K.H."/>
            <person name="Hubbard S.S."/>
            <person name="Banfield J.F."/>
        </authorList>
    </citation>
    <scope>NUCLEOTIDE SEQUENCE [LARGE SCALE GENOMIC DNA]</scope>
</reference>
<gene>
    <name evidence="3" type="ORF">A2786_03115</name>
</gene>
<dbReference type="Pfam" id="PF13439">
    <property type="entry name" value="Glyco_transf_4"/>
    <property type="match status" value="1"/>
</dbReference>
<comment type="caution">
    <text evidence="3">The sequence shown here is derived from an EMBL/GenBank/DDBJ whole genome shotgun (WGS) entry which is preliminary data.</text>
</comment>
<dbReference type="EMBL" id="MHCJ01000003">
    <property type="protein sequence ID" value="OGY18463.1"/>
    <property type="molecule type" value="Genomic_DNA"/>
</dbReference>